<comment type="subcellular location">
    <subcellularLocation>
        <location evidence="1">Secreted</location>
    </subcellularLocation>
</comment>
<comment type="caution">
    <text evidence="8">The sequence shown here is derived from an EMBL/GenBank/DDBJ whole genome shotgun (WGS) entry which is preliminary data.</text>
</comment>
<name>A0AAV1SJ86_9ROSI</name>
<sequence length="202" mass="22833">MGSNDYLNNYFQPEYYNTSKRYTLRDYSSVLMDQYFEQLMTLYNYGARKIAVFGLGRLGCAPRAIELYSTNGTVSCSSKLNLASSLFNRRLIRLTRRLNKDLDDAQFTYVNVSGIGEGDPAQLGFKVATSSCCKVREDGQCIPDEKPCANRSEYAFWDSFHPTEAANRVTAARAYSSYLPSDSEPFDIHHLVELDLGNQTKS</sequence>
<dbReference type="PANTHER" id="PTHR45650">
    <property type="entry name" value="GDSL-LIKE LIPASE/ACYLHYDROLASE-RELATED"/>
    <property type="match status" value="1"/>
</dbReference>
<proteinExistence type="inferred from homology"/>
<dbReference type="Pfam" id="PF00657">
    <property type="entry name" value="Lipase_GDSL"/>
    <property type="match status" value="1"/>
</dbReference>
<evidence type="ECO:0000313" key="9">
    <source>
        <dbReference type="Proteomes" id="UP001314170"/>
    </source>
</evidence>
<dbReference type="GO" id="GO:0016042">
    <property type="term" value="P:lipid catabolic process"/>
    <property type="evidence" value="ECO:0007669"/>
    <property type="project" value="UniProtKB-KW"/>
</dbReference>
<dbReference type="InterPro" id="IPR036514">
    <property type="entry name" value="SGNH_hydro_sf"/>
</dbReference>
<dbReference type="InterPro" id="IPR051238">
    <property type="entry name" value="GDSL_esterase/lipase"/>
</dbReference>
<keyword evidence="4" id="KW-0732">Signal</keyword>
<evidence type="ECO:0000256" key="4">
    <source>
        <dbReference type="ARBA" id="ARBA00022729"/>
    </source>
</evidence>
<dbReference type="AlphaFoldDB" id="A0AAV1SJ86"/>
<dbReference type="GO" id="GO:0016788">
    <property type="term" value="F:hydrolase activity, acting on ester bonds"/>
    <property type="evidence" value="ECO:0007669"/>
    <property type="project" value="InterPro"/>
</dbReference>
<dbReference type="PANTHER" id="PTHR45650:SF75">
    <property type="entry name" value="GDSL-LIKE LIPASE_ACYLHYDROLASE"/>
    <property type="match status" value="1"/>
</dbReference>
<evidence type="ECO:0000256" key="7">
    <source>
        <dbReference type="ARBA" id="ARBA00023098"/>
    </source>
</evidence>
<keyword evidence="9" id="KW-1185">Reference proteome</keyword>
<dbReference type="Gene3D" id="3.40.50.1110">
    <property type="entry name" value="SGNH hydrolase"/>
    <property type="match status" value="1"/>
</dbReference>
<gene>
    <name evidence="8" type="ORF">DCAF_LOCUS23060</name>
</gene>
<evidence type="ECO:0000256" key="3">
    <source>
        <dbReference type="ARBA" id="ARBA00022525"/>
    </source>
</evidence>
<evidence type="ECO:0000256" key="1">
    <source>
        <dbReference type="ARBA" id="ARBA00004613"/>
    </source>
</evidence>
<organism evidence="8 9">
    <name type="scientific">Dovyalis caffra</name>
    <dbReference type="NCBI Taxonomy" id="77055"/>
    <lineage>
        <taxon>Eukaryota</taxon>
        <taxon>Viridiplantae</taxon>
        <taxon>Streptophyta</taxon>
        <taxon>Embryophyta</taxon>
        <taxon>Tracheophyta</taxon>
        <taxon>Spermatophyta</taxon>
        <taxon>Magnoliopsida</taxon>
        <taxon>eudicotyledons</taxon>
        <taxon>Gunneridae</taxon>
        <taxon>Pentapetalae</taxon>
        <taxon>rosids</taxon>
        <taxon>fabids</taxon>
        <taxon>Malpighiales</taxon>
        <taxon>Salicaceae</taxon>
        <taxon>Flacourtieae</taxon>
        <taxon>Dovyalis</taxon>
    </lineage>
</organism>
<evidence type="ECO:0000256" key="6">
    <source>
        <dbReference type="ARBA" id="ARBA00022963"/>
    </source>
</evidence>
<evidence type="ECO:0000256" key="5">
    <source>
        <dbReference type="ARBA" id="ARBA00022801"/>
    </source>
</evidence>
<evidence type="ECO:0008006" key="10">
    <source>
        <dbReference type="Google" id="ProtNLM"/>
    </source>
</evidence>
<keyword evidence="7" id="KW-0443">Lipid metabolism</keyword>
<evidence type="ECO:0000313" key="8">
    <source>
        <dbReference type="EMBL" id="CAK7350332.1"/>
    </source>
</evidence>
<dbReference type="GO" id="GO:0005576">
    <property type="term" value="C:extracellular region"/>
    <property type="evidence" value="ECO:0007669"/>
    <property type="project" value="UniProtKB-SubCell"/>
</dbReference>
<protein>
    <recommendedName>
        <fullName evidence="10">GDSL esterase/lipase</fullName>
    </recommendedName>
</protein>
<reference evidence="8 9" key="1">
    <citation type="submission" date="2024-01" db="EMBL/GenBank/DDBJ databases">
        <authorList>
            <person name="Waweru B."/>
        </authorList>
    </citation>
    <scope>NUCLEOTIDE SEQUENCE [LARGE SCALE GENOMIC DNA]</scope>
</reference>
<dbReference type="Proteomes" id="UP001314170">
    <property type="component" value="Unassembled WGS sequence"/>
</dbReference>
<keyword evidence="3" id="KW-0964">Secreted</keyword>
<keyword evidence="5" id="KW-0378">Hydrolase</keyword>
<evidence type="ECO:0000256" key="2">
    <source>
        <dbReference type="ARBA" id="ARBA00008668"/>
    </source>
</evidence>
<comment type="similarity">
    <text evidence="2">Belongs to the 'GDSL' lipolytic enzyme family.</text>
</comment>
<dbReference type="InterPro" id="IPR001087">
    <property type="entry name" value="GDSL"/>
</dbReference>
<keyword evidence="6" id="KW-0442">Lipid degradation</keyword>
<dbReference type="EMBL" id="CAWUPB010001184">
    <property type="protein sequence ID" value="CAK7350332.1"/>
    <property type="molecule type" value="Genomic_DNA"/>
</dbReference>
<accession>A0AAV1SJ86</accession>